<evidence type="ECO:0000256" key="2">
    <source>
        <dbReference type="ARBA" id="ARBA00010145"/>
    </source>
</evidence>
<dbReference type="GO" id="GO:0055085">
    <property type="term" value="P:transmembrane transport"/>
    <property type="evidence" value="ECO:0007669"/>
    <property type="project" value="InterPro"/>
</dbReference>
<organism evidence="9 10">
    <name type="scientific">Ideonella dechloratans</name>
    <dbReference type="NCBI Taxonomy" id="36863"/>
    <lineage>
        <taxon>Bacteria</taxon>
        <taxon>Pseudomonadati</taxon>
        <taxon>Pseudomonadota</taxon>
        <taxon>Betaproteobacteria</taxon>
        <taxon>Burkholderiales</taxon>
        <taxon>Sphaerotilaceae</taxon>
        <taxon>Ideonella</taxon>
    </lineage>
</organism>
<keyword evidence="10" id="KW-1185">Reference proteome</keyword>
<dbReference type="AlphaFoldDB" id="A0A643FHM8"/>
<evidence type="ECO:0000256" key="8">
    <source>
        <dbReference type="SAM" id="Phobius"/>
    </source>
</evidence>
<feature type="transmembrane region" description="Helical" evidence="8">
    <location>
        <begin position="246"/>
        <end position="265"/>
    </location>
</feature>
<dbReference type="RefSeq" id="WP_151123405.1">
    <property type="nucleotide sequence ID" value="NZ_CP088081.1"/>
</dbReference>
<dbReference type="EMBL" id="VZPB01000011">
    <property type="protein sequence ID" value="KAB0583742.1"/>
    <property type="molecule type" value="Genomic_DNA"/>
</dbReference>
<evidence type="ECO:0000256" key="6">
    <source>
        <dbReference type="ARBA" id="ARBA00022989"/>
    </source>
</evidence>
<evidence type="ECO:0000256" key="3">
    <source>
        <dbReference type="ARBA" id="ARBA00022448"/>
    </source>
</evidence>
<comment type="similarity">
    <text evidence="2">Belongs to the auxin efflux carrier (TC 2.A.69) family.</text>
</comment>
<keyword evidence="5 8" id="KW-0812">Transmembrane</keyword>
<keyword evidence="4" id="KW-1003">Cell membrane</keyword>
<evidence type="ECO:0000256" key="4">
    <source>
        <dbReference type="ARBA" id="ARBA00022475"/>
    </source>
</evidence>
<evidence type="ECO:0000256" key="7">
    <source>
        <dbReference type="ARBA" id="ARBA00023136"/>
    </source>
</evidence>
<evidence type="ECO:0000256" key="1">
    <source>
        <dbReference type="ARBA" id="ARBA00004651"/>
    </source>
</evidence>
<dbReference type="GO" id="GO:0005886">
    <property type="term" value="C:plasma membrane"/>
    <property type="evidence" value="ECO:0007669"/>
    <property type="project" value="UniProtKB-SubCell"/>
</dbReference>
<comment type="subcellular location">
    <subcellularLocation>
        <location evidence="1">Cell membrane</location>
        <topology evidence="1">Multi-pass membrane protein</topology>
    </subcellularLocation>
</comment>
<dbReference type="OrthoDB" id="9805563at2"/>
<dbReference type="PANTHER" id="PTHR36838">
    <property type="entry name" value="AUXIN EFFLUX CARRIER FAMILY PROTEIN"/>
    <property type="match status" value="1"/>
</dbReference>
<feature type="transmembrane region" description="Helical" evidence="8">
    <location>
        <begin position="155"/>
        <end position="173"/>
    </location>
</feature>
<protein>
    <submittedName>
        <fullName evidence="9">AEC family transporter</fullName>
    </submittedName>
</protein>
<evidence type="ECO:0000313" key="10">
    <source>
        <dbReference type="Proteomes" id="UP000430120"/>
    </source>
</evidence>
<keyword evidence="3" id="KW-0813">Transport</keyword>
<dbReference type="InterPro" id="IPR038770">
    <property type="entry name" value="Na+/solute_symporter_sf"/>
</dbReference>
<reference evidence="9 10" key="1">
    <citation type="submission" date="2019-09" db="EMBL/GenBank/DDBJ databases">
        <title>Draft genome sequences of 48 bacterial type strains from the CCUG.</title>
        <authorList>
            <person name="Tunovic T."/>
            <person name="Pineiro-Iglesias B."/>
            <person name="Unosson C."/>
            <person name="Inganas E."/>
            <person name="Ohlen M."/>
            <person name="Cardew S."/>
            <person name="Jensie-Markopoulos S."/>
            <person name="Salva-Serra F."/>
            <person name="Jaen-Luchoro D."/>
            <person name="Karlsson R."/>
            <person name="Svensson-Stadler L."/>
            <person name="Chun J."/>
            <person name="Moore E."/>
        </authorList>
    </citation>
    <scope>NUCLEOTIDE SEQUENCE [LARGE SCALE GENOMIC DNA]</scope>
    <source>
        <strain evidence="9 10">CCUG 30977</strain>
    </source>
</reference>
<feature type="transmembrane region" description="Helical" evidence="8">
    <location>
        <begin position="37"/>
        <end position="53"/>
    </location>
</feature>
<dbReference type="Pfam" id="PF03547">
    <property type="entry name" value="Mem_trans"/>
    <property type="match status" value="1"/>
</dbReference>
<dbReference type="InterPro" id="IPR004776">
    <property type="entry name" value="Mem_transp_PIN-like"/>
</dbReference>
<gene>
    <name evidence="9" type="ORF">F7Q92_06655</name>
</gene>
<keyword evidence="6 8" id="KW-1133">Transmembrane helix</keyword>
<proteinExistence type="inferred from homology"/>
<evidence type="ECO:0000256" key="5">
    <source>
        <dbReference type="ARBA" id="ARBA00022692"/>
    </source>
</evidence>
<keyword evidence="7 8" id="KW-0472">Membrane</keyword>
<evidence type="ECO:0000313" key="9">
    <source>
        <dbReference type="EMBL" id="KAB0583742.1"/>
    </source>
</evidence>
<feature type="transmembrane region" description="Helical" evidence="8">
    <location>
        <begin position="272"/>
        <end position="293"/>
    </location>
</feature>
<comment type="caution">
    <text evidence="9">The sequence shown here is derived from an EMBL/GenBank/DDBJ whole genome shotgun (WGS) entry which is preliminary data.</text>
</comment>
<feature type="transmembrane region" description="Helical" evidence="8">
    <location>
        <begin position="185"/>
        <end position="204"/>
    </location>
</feature>
<accession>A0A643FHM8</accession>
<dbReference type="Proteomes" id="UP000430120">
    <property type="component" value="Unassembled WGS sequence"/>
</dbReference>
<name>A0A643FHM8_IDEDE</name>
<sequence>MSQVFLLLPDFLLIVLGWALCRHTMLDRTVWDGVEKLVYHLLFPVLLFVAILRQPLQPGALMTLAGCGLTVVAVGIALSYALGRWPGVDPRTHASGAQTAFRFNSYVALALAERLGGVQSVAWIALLIALCVPVCNVAAVWPLARHAGHNFLRELARNPLIVGTVAGLLANLLGLRLPGLLEITLSRIGGAALPLGLMAVGAGLRMGALKEAPGLAAALLGIRHLVLPVVAIALVLFIGLPPAQQTVVVAFAALPTASSAYVLAVRMGGHGSYVAGLISVSTVIGMAGLPLALSALDALR</sequence>
<feature type="transmembrane region" description="Helical" evidence="8">
    <location>
        <begin position="121"/>
        <end position="143"/>
    </location>
</feature>
<feature type="transmembrane region" description="Helical" evidence="8">
    <location>
        <begin position="60"/>
        <end position="82"/>
    </location>
</feature>
<dbReference type="Gene3D" id="1.20.1530.20">
    <property type="match status" value="1"/>
</dbReference>
<dbReference type="PANTHER" id="PTHR36838:SF4">
    <property type="entry name" value="AUXIN EFFLUX CARRIER FAMILY PROTEIN"/>
    <property type="match status" value="1"/>
</dbReference>
<feature type="transmembrane region" description="Helical" evidence="8">
    <location>
        <begin position="216"/>
        <end position="240"/>
    </location>
</feature>